<proteinExistence type="predicted"/>
<sequence>MTEGNNNKNSLESEDSSDFGLDIESLTQQRQINLVKTPELLSEDDTQTLNIPHKKFLSHSSVTPRISNEYESKDPFETQIKPTKSTISLVHNLDMSDEEIEKIRSHTPRMVLAPTDTVKLDDVISDEKLLPDTEECNNVSLTYTSMKNRIVERRMGIVFSNTSRGFSYITFIFLFLCFIAYTLIATLVLDRTENCALEYIVFFFIFVICAFSNQYVSPLFHALIVEFNLVCYPFFLIPDEVHWYSIYICSALCLFLLTVLVFASYKRVKRIITRLLGFREISSISRSLTCSGQVQYVIQDGSSQMTLEGKFDNGKAEGFCTWLDTAEQGELLIGTWIDGVPVGPFESTENNSRTMMKNVRILFATDADGTMWGKRKHPFVGVAGVECIISGNYYSVYPKVNMVLPPKECRCGQICHCFKEFIENGLYVTDKPEDKTNIVVTVDHNNKGFFIGGYRPIGEGKSVEIKITRKEDKSYLTLDDSWMPLNVKNESEGLIYIHSGGMSLTDSLKKMGQLLALGNFPGHVVPICFNWPVGKHSLHGNKKAKMMANNIFLQNDFVWLLQSLYQAKFKRVHILCHGVGGYFFLQAFETIQCLFSIYNSPNDITMNLVNLVLMNCDCSLEEFKNKYQDIKNIVQRTTIYSDRRDKVLKISEKLYHEIAVGHWTDPLYDDNGDVLERVEVIDTGDLERNDDGSNHGFFNVNKLMVDDLFELIGQNKGASYRSSHLLREKDNKYRFSLLPKSVTMV</sequence>
<protein>
    <submittedName>
        <fullName evidence="2">Uncharacterized protein</fullName>
    </submittedName>
</protein>
<gene>
    <name evidence="2" type="ORF">CL6EHI_174090</name>
</gene>
<dbReference type="PANTHER" id="PTHR36513:SF1">
    <property type="entry name" value="TRANSMEMBRANE PROTEIN"/>
    <property type="match status" value="1"/>
</dbReference>
<name>A0A5K1VA74_ENTHI</name>
<dbReference type="VEuPathDB" id="AmoebaDB:EHI7A_043290"/>
<dbReference type="EMBL" id="BDEQ01000001">
    <property type="protein sequence ID" value="GAT95348.1"/>
    <property type="molecule type" value="Genomic_DNA"/>
</dbReference>
<reference evidence="2 3" key="1">
    <citation type="submission" date="2016-05" db="EMBL/GenBank/DDBJ databases">
        <title>First whole genome sequencing of Entamoeba histolytica HM1:IMSS-clone-6.</title>
        <authorList>
            <person name="Mukherjee Avik.K."/>
            <person name="Izumyama S."/>
            <person name="Nakada-Tsukui K."/>
            <person name="Nozaki T."/>
        </authorList>
    </citation>
    <scope>NUCLEOTIDE SEQUENCE [LARGE SCALE GENOMIC DNA]</scope>
    <source>
        <strain evidence="2 3">HM1:IMSS clone 6</strain>
    </source>
</reference>
<feature type="transmembrane region" description="Helical" evidence="1">
    <location>
        <begin position="196"/>
        <end position="212"/>
    </location>
</feature>
<dbReference type="VEuPathDB" id="AmoebaDB:EHI8A_042360"/>
<keyword evidence="1" id="KW-0472">Membrane</keyword>
<evidence type="ECO:0000313" key="3">
    <source>
        <dbReference type="Proteomes" id="UP000078387"/>
    </source>
</evidence>
<dbReference type="VEuPathDB" id="AmoebaDB:EHI5A_067230"/>
<comment type="caution">
    <text evidence="2">The sequence shown here is derived from an EMBL/GenBank/DDBJ whole genome shotgun (WGS) entry which is preliminary data.</text>
</comment>
<evidence type="ECO:0000313" key="2">
    <source>
        <dbReference type="EMBL" id="GAT95348.1"/>
    </source>
</evidence>
<keyword evidence="1" id="KW-0812">Transmembrane</keyword>
<organism evidence="2 3">
    <name type="scientific">Entamoeba histolytica</name>
    <dbReference type="NCBI Taxonomy" id="5759"/>
    <lineage>
        <taxon>Eukaryota</taxon>
        <taxon>Amoebozoa</taxon>
        <taxon>Evosea</taxon>
        <taxon>Archamoebae</taxon>
        <taxon>Mastigamoebida</taxon>
        <taxon>Entamoebidae</taxon>
        <taxon>Entamoeba</taxon>
    </lineage>
</organism>
<dbReference type="InterPro" id="IPR010297">
    <property type="entry name" value="DUF900_hydrolase"/>
</dbReference>
<dbReference type="OMA" id="HRTENCA"/>
<dbReference type="AlphaFoldDB" id="A0A5K1VA74"/>
<dbReference type="PANTHER" id="PTHR36513">
    <property type="entry name" value="ABC TRANSMEMBRANE TYPE-1 DOMAIN-CONTAINING PROTEIN"/>
    <property type="match status" value="1"/>
</dbReference>
<feature type="transmembrane region" description="Helical" evidence="1">
    <location>
        <begin position="243"/>
        <end position="265"/>
    </location>
</feature>
<evidence type="ECO:0000256" key="1">
    <source>
        <dbReference type="SAM" id="Phobius"/>
    </source>
</evidence>
<feature type="transmembrane region" description="Helical" evidence="1">
    <location>
        <begin position="165"/>
        <end position="184"/>
    </location>
</feature>
<dbReference type="Pfam" id="PF05990">
    <property type="entry name" value="DUF900"/>
    <property type="match status" value="1"/>
</dbReference>
<keyword evidence="1" id="KW-1133">Transmembrane helix</keyword>
<accession>A0A5K1VA74</accession>
<dbReference type="VEuPathDB" id="AmoebaDB:KM1_086730"/>
<dbReference type="VEuPathDB" id="AmoebaDB:EHI_174090"/>
<dbReference type="Proteomes" id="UP000078387">
    <property type="component" value="Unassembled WGS sequence"/>
</dbReference>